<dbReference type="AlphaFoldDB" id="A0A9D2M494"/>
<dbReference type="PROSITE" id="PS51257">
    <property type="entry name" value="PROKAR_LIPOPROTEIN"/>
    <property type="match status" value="1"/>
</dbReference>
<keyword evidence="3" id="KW-0812">Transmembrane</keyword>
<feature type="transmembrane region" description="Helical" evidence="3">
    <location>
        <begin position="12"/>
        <end position="31"/>
    </location>
</feature>
<reference evidence="4" key="1">
    <citation type="journal article" date="2021" name="PeerJ">
        <title>Extensive microbial diversity within the chicken gut microbiome revealed by metagenomics and culture.</title>
        <authorList>
            <person name="Gilroy R."/>
            <person name="Ravi A."/>
            <person name="Getino M."/>
            <person name="Pursley I."/>
            <person name="Horton D.L."/>
            <person name="Alikhan N.F."/>
            <person name="Baker D."/>
            <person name="Gharbi K."/>
            <person name="Hall N."/>
            <person name="Watson M."/>
            <person name="Adriaenssens E.M."/>
            <person name="Foster-Nyarko E."/>
            <person name="Jarju S."/>
            <person name="Secka A."/>
            <person name="Antonio M."/>
            <person name="Oren A."/>
            <person name="Chaudhuri R.R."/>
            <person name="La Ragione R."/>
            <person name="Hildebrand F."/>
            <person name="Pallen M.J."/>
        </authorList>
    </citation>
    <scope>NUCLEOTIDE SEQUENCE</scope>
    <source>
        <strain evidence="4">ChiBcec8-14828</strain>
    </source>
</reference>
<comment type="caution">
    <text evidence="4">The sequence shown here is derived from an EMBL/GenBank/DDBJ whole genome shotgun (WGS) entry which is preliminary data.</text>
</comment>
<dbReference type="Proteomes" id="UP000824209">
    <property type="component" value="Unassembled WGS sequence"/>
</dbReference>
<feature type="transmembrane region" description="Helical" evidence="3">
    <location>
        <begin position="43"/>
        <end position="62"/>
    </location>
</feature>
<feature type="region of interest" description="Disordered" evidence="2">
    <location>
        <begin position="445"/>
        <end position="486"/>
    </location>
</feature>
<evidence type="ECO:0000256" key="3">
    <source>
        <dbReference type="SAM" id="Phobius"/>
    </source>
</evidence>
<organism evidence="4 5">
    <name type="scientific">Candidatus Ruthenibacterium avium</name>
    <dbReference type="NCBI Taxonomy" id="2838751"/>
    <lineage>
        <taxon>Bacteria</taxon>
        <taxon>Bacillati</taxon>
        <taxon>Bacillota</taxon>
        <taxon>Clostridia</taxon>
        <taxon>Eubacteriales</taxon>
        <taxon>Oscillospiraceae</taxon>
        <taxon>Ruthenibacterium</taxon>
    </lineage>
</organism>
<keyword evidence="1" id="KW-0175">Coiled coil</keyword>
<dbReference type="EMBL" id="DWYA01000080">
    <property type="protein sequence ID" value="HJB40554.1"/>
    <property type="molecule type" value="Genomic_DNA"/>
</dbReference>
<keyword evidence="3" id="KW-0472">Membrane</keyword>
<keyword evidence="3" id="KW-1133">Transmembrane helix</keyword>
<protein>
    <submittedName>
        <fullName evidence="4">Uncharacterized protein</fullName>
    </submittedName>
</protein>
<evidence type="ECO:0000313" key="4">
    <source>
        <dbReference type="EMBL" id="HJB40554.1"/>
    </source>
</evidence>
<feature type="compositionally biased region" description="Low complexity" evidence="2">
    <location>
        <begin position="461"/>
        <end position="486"/>
    </location>
</feature>
<reference evidence="4" key="2">
    <citation type="submission" date="2021-04" db="EMBL/GenBank/DDBJ databases">
        <authorList>
            <person name="Gilroy R."/>
        </authorList>
    </citation>
    <scope>NUCLEOTIDE SEQUENCE</scope>
    <source>
        <strain evidence="4">ChiBcec8-14828</strain>
    </source>
</reference>
<feature type="region of interest" description="Disordered" evidence="2">
    <location>
        <begin position="353"/>
        <end position="374"/>
    </location>
</feature>
<evidence type="ECO:0000256" key="1">
    <source>
        <dbReference type="SAM" id="Coils"/>
    </source>
</evidence>
<proteinExistence type="predicted"/>
<evidence type="ECO:0000256" key="2">
    <source>
        <dbReference type="SAM" id="MobiDB-lite"/>
    </source>
</evidence>
<sequence>MAKKELYRKIIATVLTVAVLGCALGICVWLLASSSLFSNTLRIIMLVCTLALATAIIGLIVCKVQEIRTLNDIVKLDQNNPPAGHLDDEDDFLSQFVSGEEMNLGGQTPPAAPAVPPVQPMADDPFASAAAPAENMPDFSVFDAVDPFAQEPAGAQTIQPAQQIVPVQGVQPAYPAQPVQYAQAVQPTAQQAPAAPVAQTQPMQPEPVQPVQAAAVQAPVYEAQPTVQTAMPEQAPEPAVQHNWKPINFHSFSEDNTLTQQQQAAQQAAVTAQQQYEQQLREAQALRQAQLAQEQAEAERQQRMEEEARRAALLEEAKRIQAQRRAQQMQMAQAARVGDVANPVNTDQLDALARAQQAQPAQQQVQQPVQTPQPIAQAVQSNILSQVEQQPQETAPEPVQEEPPVVVQKLNVKPIAWPAPPPPSKIFVTSQIPLITDEMIAAEKARQAAKNAAGQWENSTANLNQAQPANLNQAQAQPQPQAQPLQ</sequence>
<gene>
    <name evidence="4" type="ORF">H9943_09185</name>
</gene>
<accession>A0A9D2M494</accession>
<feature type="coiled-coil region" evidence="1">
    <location>
        <begin position="262"/>
        <end position="330"/>
    </location>
</feature>
<name>A0A9D2M494_9FIRM</name>
<feature type="compositionally biased region" description="Low complexity" evidence="2">
    <location>
        <begin position="355"/>
        <end position="374"/>
    </location>
</feature>
<evidence type="ECO:0000313" key="5">
    <source>
        <dbReference type="Proteomes" id="UP000824209"/>
    </source>
</evidence>